<protein>
    <submittedName>
        <fullName evidence="2">Conjugal transfer protein TraB</fullName>
    </submittedName>
</protein>
<dbReference type="EMBL" id="CP017803">
    <property type="protein sequence ID" value="ATZ60234.1"/>
    <property type="molecule type" value="Genomic_DNA"/>
</dbReference>
<dbReference type="Pfam" id="PF01963">
    <property type="entry name" value="TraB_PrgY_gumN"/>
    <property type="match status" value="1"/>
</dbReference>
<dbReference type="InterPro" id="IPR005230">
    <property type="entry name" value="TraB_bac"/>
</dbReference>
<feature type="transmembrane region" description="Helical" evidence="1">
    <location>
        <begin position="355"/>
        <end position="377"/>
    </location>
</feature>
<reference evidence="2 3" key="1">
    <citation type="submission" date="2016-10" db="EMBL/GenBank/DDBJ databases">
        <authorList>
            <person name="Varghese N."/>
        </authorList>
    </citation>
    <scope>NUCLEOTIDE SEQUENCE [LARGE SCALE GENOMIC DNA]</scope>
    <source>
        <strain evidence="2 3">KB11</strain>
    </source>
</reference>
<keyword evidence="1" id="KW-1133">Transmembrane helix</keyword>
<keyword evidence="1" id="KW-0472">Membrane</keyword>
<evidence type="ECO:0000313" key="2">
    <source>
        <dbReference type="EMBL" id="ATZ60234.1"/>
    </source>
</evidence>
<dbReference type="PANTHER" id="PTHR21530:SF7">
    <property type="entry name" value="TRAB DOMAIN-CONTAINING PROTEIN"/>
    <property type="match status" value="1"/>
</dbReference>
<dbReference type="InterPro" id="IPR046345">
    <property type="entry name" value="TraB_PrgY-like"/>
</dbReference>
<organism evidence="2 3">
    <name type="scientific">Methanobrevibacter smithii</name>
    <dbReference type="NCBI Taxonomy" id="2173"/>
    <lineage>
        <taxon>Archaea</taxon>
        <taxon>Methanobacteriati</taxon>
        <taxon>Methanobacteriota</taxon>
        <taxon>Methanomada group</taxon>
        <taxon>Methanobacteria</taxon>
        <taxon>Methanobacteriales</taxon>
        <taxon>Methanobacteriaceae</taxon>
        <taxon>Methanobrevibacter</taxon>
    </lineage>
</organism>
<dbReference type="CDD" id="cd14726">
    <property type="entry name" value="TraB_PrgY-like"/>
    <property type="match status" value="1"/>
</dbReference>
<keyword evidence="1" id="KW-0812">Transmembrane</keyword>
<gene>
    <name evidence="2" type="ORF">BK798_07270</name>
</gene>
<sequence length="392" mass="43936">MFFLKRECLTIIGTAHVSANSVEEVKNTIYEQHPEIVAIELDRGRYTRLKNEMMGIEEDDTISVSKIIKEEKVGLFLATTILSYFQSKIGEDVDVKPGSEMIGAIEAAEDLEIPIALIDREINTTLQRALNKMGFVEKLKFGFSLLTSIFSSDEEDEIDIEELKNPDNLDELMEFFKDESPKVYEVLVQERDAYLAGNILRIPQDHVIAVVGAGHKPGINRYLDNPETIPPLSQLEITKEKKGIPWFKIILALIPILFVVIFFLAYISGINITWNLYDFIIISMIMGFIGSILSGSKIQSAVVGGLVAPLTIIHPLLAAGWFSGLVEAKYRKVRKRDMVNLTKIESLKDLWHNNIVRILLVVVGTNLGVSLATLVILPSQVFIPLFMKIFGG</sequence>
<feature type="transmembrane region" description="Helical" evidence="1">
    <location>
        <begin position="274"/>
        <end position="294"/>
    </location>
</feature>
<dbReference type="PANTHER" id="PTHR21530">
    <property type="entry name" value="PHEROMONE SHUTDOWN PROTEIN"/>
    <property type="match status" value="1"/>
</dbReference>
<name>A0A2H4U811_METSM</name>
<feature type="transmembrane region" description="Helical" evidence="1">
    <location>
        <begin position="301"/>
        <end position="322"/>
    </location>
</feature>
<accession>A0A2H4U811</accession>
<evidence type="ECO:0000256" key="1">
    <source>
        <dbReference type="SAM" id="Phobius"/>
    </source>
</evidence>
<dbReference type="NCBIfam" id="TIGR00261">
    <property type="entry name" value="traB"/>
    <property type="match status" value="1"/>
</dbReference>
<evidence type="ECO:0000313" key="3">
    <source>
        <dbReference type="Proteomes" id="UP000232133"/>
    </source>
</evidence>
<feature type="transmembrane region" description="Helical" evidence="1">
    <location>
        <begin position="249"/>
        <end position="268"/>
    </location>
</feature>
<dbReference type="InterPro" id="IPR002816">
    <property type="entry name" value="TraB/PrgY/GumN_fam"/>
</dbReference>
<dbReference type="Proteomes" id="UP000232133">
    <property type="component" value="Chromosome"/>
</dbReference>
<dbReference type="RefSeq" id="WP_004032909.1">
    <property type="nucleotide sequence ID" value="NZ_AP025586.1"/>
</dbReference>
<dbReference type="AlphaFoldDB" id="A0A2H4U811"/>
<dbReference type="GeneID" id="71695846"/>
<proteinExistence type="predicted"/>